<dbReference type="NCBIfam" id="TIGR00481">
    <property type="entry name" value="YbhB/YbcL family Raf kinase inhibitor-like protein"/>
    <property type="match status" value="1"/>
</dbReference>
<dbReference type="InterPro" id="IPR036610">
    <property type="entry name" value="PEBP-like_sf"/>
</dbReference>
<proteinExistence type="inferred from homology"/>
<dbReference type="Proteomes" id="UP000053923">
    <property type="component" value="Unassembled WGS sequence"/>
</dbReference>
<dbReference type="CDD" id="cd00865">
    <property type="entry name" value="PEBP_bact_arch"/>
    <property type="match status" value="1"/>
</dbReference>
<dbReference type="InterPro" id="IPR005247">
    <property type="entry name" value="YbhB_YbcL/LppC-like"/>
</dbReference>
<feature type="region of interest" description="Disordered" evidence="2">
    <location>
        <begin position="70"/>
        <end position="102"/>
    </location>
</feature>
<sequence>MTGIELKSSAFNDHAMIPRRHAKEGENLSPPLTWSGVPDEAVELAVLCEDPDAPSGTFVHWLVTGIDPHANGLPAGEAAPGSHPHRNGYGQSGWGGPQPPAGDDAHRYFFRVYALPGPVSIPEAATADEAHRVLDRQQLASGTLVGLYQR</sequence>
<dbReference type="InterPro" id="IPR008914">
    <property type="entry name" value="PEBP"/>
</dbReference>
<dbReference type="RefSeq" id="WP_062715714.1">
    <property type="nucleotide sequence ID" value="NZ_LLZG01000423.1"/>
</dbReference>
<dbReference type="SUPFAM" id="SSF49777">
    <property type="entry name" value="PEBP-like"/>
    <property type="match status" value="1"/>
</dbReference>
<keyword evidence="4" id="KW-1185">Reference proteome</keyword>
<dbReference type="AlphaFoldDB" id="A0A117MJG0"/>
<comment type="similarity">
    <text evidence="1">Belongs to the UPF0098 family.</text>
</comment>
<reference evidence="4" key="1">
    <citation type="submission" date="2015-10" db="EMBL/GenBank/DDBJ databases">
        <authorList>
            <person name="Ju K.-S."/>
            <person name="Doroghazi J.R."/>
            <person name="Metcalf W.W."/>
        </authorList>
    </citation>
    <scope>NUCLEOTIDE SEQUENCE [LARGE SCALE GENOMIC DNA]</scope>
    <source>
        <strain evidence="4">NRRL 3151</strain>
    </source>
</reference>
<dbReference type="PANTHER" id="PTHR30289">
    <property type="entry name" value="UNCHARACTERIZED PROTEIN YBCL-RELATED"/>
    <property type="match status" value="1"/>
</dbReference>
<evidence type="ECO:0000256" key="2">
    <source>
        <dbReference type="SAM" id="MobiDB-lite"/>
    </source>
</evidence>
<organism evidence="3 4">
    <name type="scientific">Streptomyces regalis</name>
    <dbReference type="NCBI Taxonomy" id="68262"/>
    <lineage>
        <taxon>Bacteria</taxon>
        <taxon>Bacillati</taxon>
        <taxon>Actinomycetota</taxon>
        <taxon>Actinomycetes</taxon>
        <taxon>Kitasatosporales</taxon>
        <taxon>Streptomycetaceae</taxon>
        <taxon>Streptomyces</taxon>
    </lineage>
</organism>
<dbReference type="Pfam" id="PF01161">
    <property type="entry name" value="PBP"/>
    <property type="match status" value="1"/>
</dbReference>
<evidence type="ECO:0000256" key="1">
    <source>
        <dbReference type="ARBA" id="ARBA00007120"/>
    </source>
</evidence>
<dbReference type="EMBL" id="LLZG01000423">
    <property type="protein sequence ID" value="KUL20544.1"/>
    <property type="molecule type" value="Genomic_DNA"/>
</dbReference>
<dbReference type="PANTHER" id="PTHR30289:SF1">
    <property type="entry name" value="PEBP (PHOSPHATIDYLETHANOLAMINE-BINDING PROTEIN) FAMILY PROTEIN"/>
    <property type="match status" value="1"/>
</dbReference>
<protein>
    <submittedName>
        <fullName evidence="3">Phosphatidylethanolamine-binding protein</fullName>
    </submittedName>
</protein>
<evidence type="ECO:0000313" key="4">
    <source>
        <dbReference type="Proteomes" id="UP000053923"/>
    </source>
</evidence>
<accession>A0A117MJG0</accession>
<comment type="caution">
    <text evidence="3">The sequence shown here is derived from an EMBL/GenBank/DDBJ whole genome shotgun (WGS) entry which is preliminary data.</text>
</comment>
<dbReference type="Gene3D" id="3.90.280.10">
    <property type="entry name" value="PEBP-like"/>
    <property type="match status" value="1"/>
</dbReference>
<gene>
    <name evidence="3" type="ORF">ADL12_48865</name>
</gene>
<name>A0A117MJG0_9ACTN</name>
<dbReference type="OrthoDB" id="9797506at2"/>
<evidence type="ECO:0000313" key="3">
    <source>
        <dbReference type="EMBL" id="KUL20544.1"/>
    </source>
</evidence>